<dbReference type="RefSeq" id="WP_154533898.1">
    <property type="nucleotide sequence ID" value="NZ_VUNG01000012.1"/>
</dbReference>
<feature type="signal peptide" evidence="1">
    <location>
        <begin position="1"/>
        <end position="20"/>
    </location>
</feature>
<sequence length="515" mass="55665">MKKTLLSLALALLSSLSMSAKDYTETLVVTVNGTATRQTATISVDKNNDGTYNFNLKNFMLKAEGQTMGIGNITLNNLKAAKSNKGDVVTFNDSIKIENGDDPTITWVGPSLPKIPLKLKLLVNEEKLYTLIDIDMQKTLGQTIHVTFGDNYQLPNSGFEDYRTEQITKLDDSYKQITVNVEEPLNWHSFASATGDFVQAANALSDPHTYSSDVVRSGATGKKSLLLTSASVFGIVANGTITTGRMQAGAMTADDTKNCAFLSTDSTSTDSHGDPFYALMDGTPDSLAVWVKFKQQTPVAEHPYATISAAITDGTYYQDPQDKTYNNVVATAKNAQIASDGFAWQHIVIPFKYTGNDVKAKALLVTISTNADPGQGSAADSLYVDDISLIYNVDKPAVTVNGHDVTLDKEEVSTTAEDPAKADVVATTANKGSFAAVSELSNTADQRKLQLLYCSDDLQTIKTYTLVINKGAETGISQIKTATNKDSKVYDLNGREVKTMRHGSVYILNGKKVLK</sequence>
<evidence type="ECO:0000313" key="4">
    <source>
        <dbReference type="Proteomes" id="UP000438914"/>
    </source>
</evidence>
<evidence type="ECO:0000256" key="1">
    <source>
        <dbReference type="SAM" id="SignalP"/>
    </source>
</evidence>
<keyword evidence="1" id="KW-0732">Signal</keyword>
<dbReference type="Proteomes" id="UP000438914">
    <property type="component" value="Unassembled WGS sequence"/>
</dbReference>
<dbReference type="Gene3D" id="2.40.128.350">
    <property type="match status" value="1"/>
</dbReference>
<organism evidence="3 4">
    <name type="scientific">Hallella mizrahii</name>
    <dbReference type="NCBI Taxonomy" id="2606637"/>
    <lineage>
        <taxon>Bacteria</taxon>
        <taxon>Pseudomonadati</taxon>
        <taxon>Bacteroidota</taxon>
        <taxon>Bacteroidia</taxon>
        <taxon>Bacteroidales</taxon>
        <taxon>Prevotellaceae</taxon>
        <taxon>Hallella</taxon>
    </lineage>
</organism>
<name>A0A7K0KEE9_9BACT</name>
<gene>
    <name evidence="3" type="ORF">FYJ73_06460</name>
</gene>
<accession>A0A7K0KEE9</accession>
<evidence type="ECO:0000313" key="3">
    <source>
        <dbReference type="EMBL" id="MST84311.1"/>
    </source>
</evidence>
<protein>
    <recommendedName>
        <fullName evidence="2">Lipocalin-like domain-containing protein</fullName>
    </recommendedName>
</protein>
<dbReference type="Pfam" id="PF13944">
    <property type="entry name" value="Calycin_like"/>
    <property type="match status" value="1"/>
</dbReference>
<dbReference type="InterPro" id="IPR038653">
    <property type="entry name" value="Put_CMD_sf"/>
</dbReference>
<reference evidence="3 4" key="1">
    <citation type="submission" date="2019-08" db="EMBL/GenBank/DDBJ databases">
        <title>In-depth cultivation of the pig gut microbiome towards novel bacterial diversity and tailored functional studies.</title>
        <authorList>
            <person name="Wylensek D."/>
            <person name="Hitch T.C.A."/>
            <person name="Clavel T."/>
        </authorList>
    </citation>
    <scope>NUCLEOTIDE SEQUENCE [LARGE SCALE GENOMIC DNA]</scope>
    <source>
        <strain evidence="3 4">LKV-178-WT-2A</strain>
    </source>
</reference>
<feature type="domain" description="Lipocalin-like" evidence="2">
    <location>
        <begin position="22"/>
        <end position="149"/>
    </location>
</feature>
<dbReference type="AlphaFoldDB" id="A0A7K0KEE9"/>
<dbReference type="EMBL" id="VUNG01000012">
    <property type="protein sequence ID" value="MST84311.1"/>
    <property type="molecule type" value="Genomic_DNA"/>
</dbReference>
<evidence type="ECO:0000259" key="2">
    <source>
        <dbReference type="Pfam" id="PF13944"/>
    </source>
</evidence>
<proteinExistence type="predicted"/>
<dbReference type="Gene3D" id="2.60.120.890">
    <property type="entry name" value="BT2081, beta-jelly-roll domain"/>
    <property type="match status" value="1"/>
</dbReference>
<feature type="chain" id="PRO_5029657963" description="Lipocalin-like domain-containing protein" evidence="1">
    <location>
        <begin position="21"/>
        <end position="515"/>
    </location>
</feature>
<dbReference type="InterPro" id="IPR024311">
    <property type="entry name" value="Lipocalin-like"/>
</dbReference>
<keyword evidence="4" id="KW-1185">Reference proteome</keyword>
<comment type="caution">
    <text evidence="3">The sequence shown here is derived from an EMBL/GenBank/DDBJ whole genome shotgun (WGS) entry which is preliminary data.</text>
</comment>